<dbReference type="GO" id="GO:0003677">
    <property type="term" value="F:DNA binding"/>
    <property type="evidence" value="ECO:0007669"/>
    <property type="project" value="UniProtKB-KW"/>
</dbReference>
<reference evidence="6 7" key="1">
    <citation type="submission" date="2017-07" db="EMBL/GenBank/DDBJ databases">
        <title>blaIMP-27 on transferable plasmids in Proteus mirabilis and Providencia rettgeri.</title>
        <authorList>
            <person name="Potter R."/>
        </authorList>
    </citation>
    <scope>NUCLEOTIDE SEQUENCE [LARGE SCALE GENOMIC DNA]</scope>
    <source>
        <strain evidence="6 7">PR1</strain>
    </source>
</reference>
<keyword evidence="2" id="KW-0805">Transcription regulation</keyword>
<evidence type="ECO:0000256" key="1">
    <source>
        <dbReference type="ARBA" id="ARBA00009437"/>
    </source>
</evidence>
<evidence type="ECO:0000313" key="7">
    <source>
        <dbReference type="Proteomes" id="UP000216001"/>
    </source>
</evidence>
<dbReference type="Pfam" id="PF03466">
    <property type="entry name" value="LysR_substrate"/>
    <property type="match status" value="1"/>
</dbReference>
<keyword evidence="4" id="KW-0804">Transcription</keyword>
<sequence>MLDQETMTTFITVAQCQSFSQAAKQLYKSTATISYRIKILEEYVGVQLFTRTTRTVNLTSAGEYLLEHCREWHNWLSNMPNQLRLINEGVEQEITIAINNLLYEPNAVADLLQHLTERFPFTRLNITRQVYMGVWDALLSNKCDIAIGVPGSESLDSDMNTLFLGKIDWVFAVANQHPLASIDGILSDEQLRCYPTINVEDTSQVLSKRTAWLLSGQREIKVPDMKTKVLCHLKGTGIGFLPASICKPYIQNQQLIEKSIKRPRRPSPLSLAWNSNQQGEVLKTVVKLFKLRDPIIQSLLSPIDPATK</sequence>
<dbReference type="Gene3D" id="1.10.10.10">
    <property type="entry name" value="Winged helix-like DNA-binding domain superfamily/Winged helix DNA-binding domain"/>
    <property type="match status" value="1"/>
</dbReference>
<feature type="domain" description="HTH lysR-type" evidence="5">
    <location>
        <begin position="2"/>
        <end position="59"/>
    </location>
</feature>
<dbReference type="InterPro" id="IPR036390">
    <property type="entry name" value="WH_DNA-bd_sf"/>
</dbReference>
<dbReference type="SUPFAM" id="SSF46785">
    <property type="entry name" value="Winged helix' DNA-binding domain"/>
    <property type="match status" value="1"/>
</dbReference>
<name>A0A264VSE8_PRORE</name>
<accession>A0A264VSE8</accession>
<dbReference type="EMBL" id="NOWC01000019">
    <property type="protein sequence ID" value="OZS73717.1"/>
    <property type="molecule type" value="Genomic_DNA"/>
</dbReference>
<protein>
    <submittedName>
        <fullName evidence="6">Transcriptional regulator</fullName>
    </submittedName>
</protein>
<dbReference type="FunFam" id="1.10.10.10:FF:000001">
    <property type="entry name" value="LysR family transcriptional regulator"/>
    <property type="match status" value="1"/>
</dbReference>
<dbReference type="Gene3D" id="3.40.190.290">
    <property type="match status" value="1"/>
</dbReference>
<comment type="caution">
    <text evidence="6">The sequence shown here is derived from an EMBL/GenBank/DDBJ whole genome shotgun (WGS) entry which is preliminary data.</text>
</comment>
<dbReference type="PANTHER" id="PTHR30579:SF0">
    <property type="entry name" value="HTH-TYPE TRANSCRIPTIONAL ACTIVATOR ALLS"/>
    <property type="match status" value="1"/>
</dbReference>
<keyword evidence="3" id="KW-0238">DNA-binding</keyword>
<dbReference type="NCBIfam" id="NF007501">
    <property type="entry name" value="PRK10094.1"/>
    <property type="match status" value="1"/>
</dbReference>
<evidence type="ECO:0000256" key="3">
    <source>
        <dbReference type="ARBA" id="ARBA00023125"/>
    </source>
</evidence>
<dbReference type="Pfam" id="PF00126">
    <property type="entry name" value="HTH_1"/>
    <property type="match status" value="1"/>
</dbReference>
<dbReference type="InterPro" id="IPR005119">
    <property type="entry name" value="LysR_subst-bd"/>
</dbReference>
<proteinExistence type="inferred from homology"/>
<organism evidence="6 7">
    <name type="scientific">Providencia rettgeri</name>
    <dbReference type="NCBI Taxonomy" id="587"/>
    <lineage>
        <taxon>Bacteria</taxon>
        <taxon>Pseudomonadati</taxon>
        <taxon>Pseudomonadota</taxon>
        <taxon>Gammaproteobacteria</taxon>
        <taxon>Enterobacterales</taxon>
        <taxon>Morganellaceae</taxon>
        <taxon>Providencia</taxon>
    </lineage>
</organism>
<evidence type="ECO:0000259" key="5">
    <source>
        <dbReference type="PROSITE" id="PS50931"/>
    </source>
</evidence>
<dbReference type="RefSeq" id="WP_004261545.1">
    <property type="nucleotide sequence ID" value="NZ_ABEXOC020000009.1"/>
</dbReference>
<dbReference type="InterPro" id="IPR000847">
    <property type="entry name" value="LysR_HTH_N"/>
</dbReference>
<dbReference type="InterPro" id="IPR036388">
    <property type="entry name" value="WH-like_DNA-bd_sf"/>
</dbReference>
<dbReference type="Proteomes" id="UP000216001">
    <property type="component" value="Unassembled WGS sequence"/>
</dbReference>
<dbReference type="SUPFAM" id="SSF53850">
    <property type="entry name" value="Periplasmic binding protein-like II"/>
    <property type="match status" value="1"/>
</dbReference>
<dbReference type="InterPro" id="IPR050176">
    <property type="entry name" value="LTTR"/>
</dbReference>
<dbReference type="GO" id="GO:0003700">
    <property type="term" value="F:DNA-binding transcription factor activity"/>
    <property type="evidence" value="ECO:0007669"/>
    <property type="project" value="InterPro"/>
</dbReference>
<gene>
    <name evidence="6" type="ORF">CHI95_15485</name>
</gene>
<dbReference type="AlphaFoldDB" id="A0A264VSE8"/>
<dbReference type="PANTHER" id="PTHR30579">
    <property type="entry name" value="TRANSCRIPTIONAL REGULATOR"/>
    <property type="match status" value="1"/>
</dbReference>
<evidence type="ECO:0000256" key="2">
    <source>
        <dbReference type="ARBA" id="ARBA00023015"/>
    </source>
</evidence>
<dbReference type="PROSITE" id="PS50931">
    <property type="entry name" value="HTH_LYSR"/>
    <property type="match status" value="1"/>
</dbReference>
<comment type="similarity">
    <text evidence="1">Belongs to the LysR transcriptional regulatory family.</text>
</comment>
<evidence type="ECO:0000256" key="4">
    <source>
        <dbReference type="ARBA" id="ARBA00023163"/>
    </source>
</evidence>
<evidence type="ECO:0000313" key="6">
    <source>
        <dbReference type="EMBL" id="OZS73717.1"/>
    </source>
</evidence>